<protein>
    <submittedName>
        <fullName evidence="6">Carbohydrate kinase family protein</fullName>
    </submittedName>
</protein>
<dbReference type="Pfam" id="PF00294">
    <property type="entry name" value="PfkB"/>
    <property type="match status" value="1"/>
</dbReference>
<name>A0A4D6HE96_9EURY</name>
<proteinExistence type="inferred from homology"/>
<dbReference type="PROSITE" id="PS00584">
    <property type="entry name" value="PFKB_KINASES_2"/>
    <property type="match status" value="1"/>
</dbReference>
<dbReference type="InterPro" id="IPR002139">
    <property type="entry name" value="Ribo/fructo_kinase"/>
</dbReference>
<dbReference type="KEGG" id="hsn:DV733_07275"/>
<dbReference type="InterPro" id="IPR029056">
    <property type="entry name" value="Ribokinase-like"/>
</dbReference>
<sequence>MDVFVAGGCSWDAIVYLDEFPTTTETHFARDFQETLGSSGSGKSLNLGRLGVDTRFHAMIGDDRFGDSIRERFAAEPIAFEYDLDPNGTERHVNLMNDAGERISIFVVLPTQEPDIDDERLEAWTAQADALVVSPVNYSRYLLPAAEDAGTSVWADVHAYDGEDKYHEDFLDAADYLFMSEEGMDDPRAFMHEQVDSGTALVVCTHGADGATALTPDGWFEVPAQNFEPVDTNGAGDAFFAGFLYGHRQDLDVETCLRLGTLAGGLAVESRELVHPDLSADRLAAEYERCYDESVGTRS</sequence>
<comment type="similarity">
    <text evidence="1 4">Belongs to the carbohydrate kinase PfkB family.</text>
</comment>
<dbReference type="PANTHER" id="PTHR10584:SF166">
    <property type="entry name" value="RIBOKINASE"/>
    <property type="match status" value="1"/>
</dbReference>
<evidence type="ECO:0000256" key="4">
    <source>
        <dbReference type="RuleBase" id="RU003704"/>
    </source>
</evidence>
<dbReference type="GO" id="GO:0006796">
    <property type="term" value="P:phosphate-containing compound metabolic process"/>
    <property type="evidence" value="ECO:0007669"/>
    <property type="project" value="UniProtKB-ARBA"/>
</dbReference>
<dbReference type="GO" id="GO:0005829">
    <property type="term" value="C:cytosol"/>
    <property type="evidence" value="ECO:0007669"/>
    <property type="project" value="TreeGrafter"/>
</dbReference>
<evidence type="ECO:0000313" key="7">
    <source>
        <dbReference type="Proteomes" id="UP000296706"/>
    </source>
</evidence>
<dbReference type="GO" id="GO:0016301">
    <property type="term" value="F:kinase activity"/>
    <property type="evidence" value="ECO:0007669"/>
    <property type="project" value="UniProtKB-KW"/>
</dbReference>
<dbReference type="STRING" id="1457250.GCA_000755225_00027"/>
<accession>A0A4D6HE96</accession>
<dbReference type="OrthoDB" id="26949at2157"/>
<keyword evidence="3 4" id="KW-0418">Kinase</keyword>
<evidence type="ECO:0000256" key="1">
    <source>
        <dbReference type="ARBA" id="ARBA00010688"/>
    </source>
</evidence>
<feature type="domain" description="Carbohydrate kinase PfkB" evidence="5">
    <location>
        <begin position="4"/>
        <end position="273"/>
    </location>
</feature>
<dbReference type="InterPro" id="IPR011611">
    <property type="entry name" value="PfkB_dom"/>
</dbReference>
<evidence type="ECO:0000313" key="6">
    <source>
        <dbReference type="EMBL" id="QCC51057.1"/>
    </source>
</evidence>
<organism evidence="6 7">
    <name type="scientific">Halapricum salinum</name>
    <dbReference type="NCBI Taxonomy" id="1457250"/>
    <lineage>
        <taxon>Archaea</taxon>
        <taxon>Methanobacteriati</taxon>
        <taxon>Methanobacteriota</taxon>
        <taxon>Stenosarchaea group</taxon>
        <taxon>Halobacteria</taxon>
        <taxon>Halobacteriales</taxon>
        <taxon>Haloarculaceae</taxon>
        <taxon>Halapricum</taxon>
    </lineage>
</organism>
<dbReference type="Proteomes" id="UP000296706">
    <property type="component" value="Chromosome"/>
</dbReference>
<reference evidence="6 7" key="1">
    <citation type="journal article" date="2019" name="Nat. Commun.">
        <title>A new type of DNA phosphorothioation-based antiviral system in archaea.</title>
        <authorList>
            <person name="Xiong L."/>
            <person name="Liu S."/>
            <person name="Chen S."/>
            <person name="Xiao Y."/>
            <person name="Zhu B."/>
            <person name="Gao Y."/>
            <person name="Zhang Y."/>
            <person name="Chen B."/>
            <person name="Luo J."/>
            <person name="Deng Z."/>
            <person name="Chen X."/>
            <person name="Wang L."/>
            <person name="Chen S."/>
        </authorList>
    </citation>
    <scope>NUCLEOTIDE SEQUENCE [LARGE SCALE GENOMIC DNA]</scope>
    <source>
        <strain evidence="6 7">CBA1105</strain>
    </source>
</reference>
<dbReference type="PANTHER" id="PTHR10584">
    <property type="entry name" value="SUGAR KINASE"/>
    <property type="match status" value="1"/>
</dbReference>
<dbReference type="InterPro" id="IPR002173">
    <property type="entry name" value="Carboh/pur_kinase_PfkB_CS"/>
</dbReference>
<evidence type="ECO:0000256" key="2">
    <source>
        <dbReference type="ARBA" id="ARBA00022679"/>
    </source>
</evidence>
<evidence type="ECO:0000256" key="3">
    <source>
        <dbReference type="ARBA" id="ARBA00022777"/>
    </source>
</evidence>
<dbReference type="GeneID" id="39847654"/>
<dbReference type="AlphaFoldDB" id="A0A4D6HE96"/>
<keyword evidence="2 4" id="KW-0808">Transferase</keyword>
<gene>
    <name evidence="6" type="ORF">DV733_07275</name>
</gene>
<dbReference type="EMBL" id="CP031310">
    <property type="protein sequence ID" value="QCC51057.1"/>
    <property type="molecule type" value="Genomic_DNA"/>
</dbReference>
<dbReference type="PRINTS" id="PR00990">
    <property type="entry name" value="RIBOKINASE"/>
</dbReference>
<dbReference type="RefSeq" id="WP_049995392.1">
    <property type="nucleotide sequence ID" value="NZ_CP031310.1"/>
</dbReference>
<evidence type="ECO:0000259" key="5">
    <source>
        <dbReference type="Pfam" id="PF00294"/>
    </source>
</evidence>
<keyword evidence="7" id="KW-1185">Reference proteome</keyword>
<dbReference type="SUPFAM" id="SSF53613">
    <property type="entry name" value="Ribokinase-like"/>
    <property type="match status" value="1"/>
</dbReference>
<dbReference type="Gene3D" id="3.40.1190.20">
    <property type="match status" value="1"/>
</dbReference>